<dbReference type="Proteomes" id="UP000434957">
    <property type="component" value="Unassembled WGS sequence"/>
</dbReference>
<gene>
    <name evidence="2" type="ORF">PR001_g23901</name>
    <name evidence="3" type="ORF">PR003_g21133</name>
</gene>
<dbReference type="EMBL" id="QXFT01001950">
    <property type="protein sequence ID" value="KAE9306904.1"/>
    <property type="molecule type" value="Genomic_DNA"/>
</dbReference>
<feature type="coiled-coil region" evidence="1">
    <location>
        <begin position="123"/>
        <end position="150"/>
    </location>
</feature>
<evidence type="ECO:0000313" key="5">
    <source>
        <dbReference type="Proteomes" id="UP000434957"/>
    </source>
</evidence>
<keyword evidence="5" id="KW-1185">Reference proteome</keyword>
<evidence type="ECO:0000313" key="3">
    <source>
        <dbReference type="EMBL" id="KAE9306904.1"/>
    </source>
</evidence>
<protein>
    <submittedName>
        <fullName evidence="3">Uncharacterized protein</fullName>
    </submittedName>
</protein>
<comment type="caution">
    <text evidence="3">The sequence shown here is derived from an EMBL/GenBank/DDBJ whole genome shotgun (WGS) entry which is preliminary data.</text>
</comment>
<evidence type="ECO:0000313" key="4">
    <source>
        <dbReference type="Proteomes" id="UP000429607"/>
    </source>
</evidence>
<accession>A0A6A4DJN1</accession>
<feature type="coiled-coil region" evidence="1">
    <location>
        <begin position="293"/>
        <end position="320"/>
    </location>
</feature>
<proteinExistence type="predicted"/>
<dbReference type="AlphaFoldDB" id="A0A6A4DJN1"/>
<organism evidence="3 5">
    <name type="scientific">Phytophthora rubi</name>
    <dbReference type="NCBI Taxonomy" id="129364"/>
    <lineage>
        <taxon>Eukaryota</taxon>
        <taxon>Sar</taxon>
        <taxon>Stramenopiles</taxon>
        <taxon>Oomycota</taxon>
        <taxon>Peronosporomycetes</taxon>
        <taxon>Peronosporales</taxon>
        <taxon>Peronosporaceae</taxon>
        <taxon>Phytophthora</taxon>
    </lineage>
</organism>
<keyword evidence="1" id="KW-0175">Coiled coil</keyword>
<reference evidence="3 5" key="1">
    <citation type="submission" date="2018-08" db="EMBL/GenBank/DDBJ databases">
        <title>Genomic investigation of the strawberry pathogen Phytophthora fragariae indicates pathogenicity is determined by transcriptional variation in three key races.</title>
        <authorList>
            <person name="Adams T.M."/>
            <person name="Armitage A.D."/>
            <person name="Sobczyk M.K."/>
            <person name="Bates H.J."/>
            <person name="Dunwell J.M."/>
            <person name="Nellist C.F."/>
            <person name="Harrison R.J."/>
        </authorList>
    </citation>
    <scope>NUCLEOTIDE SEQUENCE [LARGE SCALE GENOMIC DNA]</scope>
    <source>
        <strain evidence="2 4">SCRP249</strain>
        <strain evidence="3 5">SCRP333</strain>
    </source>
</reference>
<evidence type="ECO:0000256" key="1">
    <source>
        <dbReference type="SAM" id="Coils"/>
    </source>
</evidence>
<dbReference type="Proteomes" id="UP000429607">
    <property type="component" value="Unassembled WGS sequence"/>
</dbReference>
<name>A0A6A4DJN1_9STRA</name>
<evidence type="ECO:0000313" key="2">
    <source>
        <dbReference type="EMBL" id="KAE8981795.1"/>
    </source>
</evidence>
<dbReference type="EMBL" id="QXFV01002922">
    <property type="protein sequence ID" value="KAE8981795.1"/>
    <property type="molecule type" value="Genomic_DNA"/>
</dbReference>
<sequence>MSQPDVPPGAGDALRTAVVADVDQSTQPLRPCEHCDHAPSDLSAAATPLEVDLRALQTAASSANTFLGAHRDILSKHQQAVRAQVRARRHNEELHAQAYPPWDMARAFVDFAQHRCDVTQTRVRQVEQREADTRQENERLRDELRDHTALKLRYGILEETTADTYARLLQYTVSVERARLRNARSRRWSGAAFSGRFRSVDRIRPGGAYLDIARSPETSHSLASDAPCAPHPLTQDLLNVCDEKYKLHQELKELWPRLATAETSRDNVLQDLFQLQKEHADLRKSHTDLDRYYTQWKERAEELDRENRQLRRDLDHTRRHRDGSDLGKENYELRRDLDHAHRRLDGSALSQENRRLRRDLDQAR</sequence>